<dbReference type="Pfam" id="PF07876">
    <property type="entry name" value="Dabb"/>
    <property type="match status" value="1"/>
</dbReference>
<keyword evidence="3" id="KW-1185">Reference proteome</keyword>
<dbReference type="PANTHER" id="PTHR37832:SF1">
    <property type="entry name" value="STRESS-RESPONSE A_B BARREL DOMAIN-CONTAINING PROTEIN"/>
    <property type="match status" value="1"/>
</dbReference>
<dbReference type="InterPro" id="IPR013097">
    <property type="entry name" value="Dabb"/>
</dbReference>
<accession>A0A963Z647</accession>
<evidence type="ECO:0000313" key="2">
    <source>
        <dbReference type="EMBL" id="MCB8883564.1"/>
    </source>
</evidence>
<dbReference type="PROSITE" id="PS51502">
    <property type="entry name" value="S_R_A_B_BARREL"/>
    <property type="match status" value="1"/>
</dbReference>
<protein>
    <submittedName>
        <fullName evidence="2">Dabb family protein</fullName>
    </submittedName>
</protein>
<organism evidence="2 3">
    <name type="scientific">Acidisoma cellulosilyticum</name>
    <dbReference type="NCBI Taxonomy" id="2802395"/>
    <lineage>
        <taxon>Bacteria</taxon>
        <taxon>Pseudomonadati</taxon>
        <taxon>Pseudomonadota</taxon>
        <taxon>Alphaproteobacteria</taxon>
        <taxon>Acetobacterales</taxon>
        <taxon>Acidocellaceae</taxon>
        <taxon>Acidisoma</taxon>
    </lineage>
</organism>
<proteinExistence type="predicted"/>
<dbReference type="SMART" id="SM00886">
    <property type="entry name" value="Dabb"/>
    <property type="match status" value="1"/>
</dbReference>
<gene>
    <name evidence="2" type="ORF">ACELLULO517_25170</name>
</gene>
<dbReference type="Gene3D" id="3.30.70.100">
    <property type="match status" value="1"/>
</dbReference>
<dbReference type="InterPro" id="IPR011008">
    <property type="entry name" value="Dimeric_a/b-barrel"/>
</dbReference>
<comment type="caution">
    <text evidence="2">The sequence shown here is derived from an EMBL/GenBank/DDBJ whole genome shotgun (WGS) entry which is preliminary data.</text>
</comment>
<dbReference type="EMBL" id="JAESVA010000014">
    <property type="protein sequence ID" value="MCB8883564.1"/>
    <property type="molecule type" value="Genomic_DNA"/>
</dbReference>
<dbReference type="PANTHER" id="PTHR37832">
    <property type="entry name" value="BLL2683 PROTEIN"/>
    <property type="match status" value="1"/>
</dbReference>
<evidence type="ECO:0000259" key="1">
    <source>
        <dbReference type="PROSITE" id="PS51502"/>
    </source>
</evidence>
<evidence type="ECO:0000313" key="3">
    <source>
        <dbReference type="Proteomes" id="UP000721844"/>
    </source>
</evidence>
<name>A0A963Z647_9PROT</name>
<dbReference type="Proteomes" id="UP000721844">
    <property type="component" value="Unassembled WGS sequence"/>
</dbReference>
<feature type="domain" description="Stress-response A/B barrel" evidence="1">
    <location>
        <begin position="2"/>
        <end position="97"/>
    </location>
</feature>
<dbReference type="SUPFAM" id="SSF54909">
    <property type="entry name" value="Dimeric alpha+beta barrel"/>
    <property type="match status" value="1"/>
</dbReference>
<sequence>MIKHIVMWNLLGDSPEEKLSAAMQVKTGFEGLIGQIPGLMHLEVGIDISRVSYACDMVLYSEFTDGDALASYANHPAHLDVRDRIAGLRIARYQVDYPAPSDSPYQSASDFR</sequence>
<dbReference type="RefSeq" id="WP_227310221.1">
    <property type="nucleotide sequence ID" value="NZ_JAESVA010000014.1"/>
</dbReference>
<dbReference type="AlphaFoldDB" id="A0A963Z647"/>
<reference evidence="2 3" key="1">
    <citation type="journal article" date="2021" name="Microorganisms">
        <title>Acidisoma silvae sp. nov. and Acidisomacellulosilytica sp. nov., Two Acidophilic Bacteria Isolated from Decaying Wood, Hydrolyzing Cellulose and Producing Poly-3-hydroxybutyrate.</title>
        <authorList>
            <person name="Mieszkin S."/>
            <person name="Pouder E."/>
            <person name="Uroz S."/>
            <person name="Simon-Colin C."/>
            <person name="Alain K."/>
        </authorList>
    </citation>
    <scope>NUCLEOTIDE SEQUENCE [LARGE SCALE GENOMIC DNA]</scope>
    <source>
        <strain evidence="2 3">HW T5.17</strain>
    </source>
</reference>